<feature type="non-terminal residue" evidence="7">
    <location>
        <position position="268"/>
    </location>
</feature>
<dbReference type="GO" id="GO:0016491">
    <property type="term" value="F:oxidoreductase activity"/>
    <property type="evidence" value="ECO:0007669"/>
    <property type="project" value="UniProtKB-KW"/>
</dbReference>
<dbReference type="PANTHER" id="PTHR43255:SF1">
    <property type="entry name" value="IRON-SULFUR-BINDING OXIDOREDUCTASE FADF-RELATED"/>
    <property type="match status" value="1"/>
</dbReference>
<sequence>MGEADKETINELRDILYSCTTCKNCELACRSLSTSVKLVDAIEMGRQLLIEEMRGPMPEQKRALESSERYGNPYGMLPAERKEWMKGLNVPNFSREEGLEFLFYVGCTAPHDVRVQDMTRAIIQLLRKAQIRFGILEDEVCCGCPSLRMGEEVLFQDLCEKNVNQFKSLGVKQIVTLSPHCFDTFLNKYPKEEMQGIKIQPYSQFLADLIEQKRLIFNSRIEAKVTYQDPCYLGRHNNIYEEPRRVLKSIPGIKLLEFGRSRDDSFCC</sequence>
<protein>
    <recommendedName>
        <fullName evidence="6">Cysteine-rich domain-containing protein</fullName>
    </recommendedName>
</protein>
<evidence type="ECO:0000256" key="1">
    <source>
        <dbReference type="ARBA" id="ARBA00022485"/>
    </source>
</evidence>
<gene>
    <name evidence="7" type="ORF">S01H4_33768</name>
</gene>
<feature type="domain" description="Cysteine-rich" evidence="6">
    <location>
        <begin position="102"/>
        <end position="182"/>
    </location>
</feature>
<dbReference type="Pfam" id="PF02754">
    <property type="entry name" value="CCG"/>
    <property type="match status" value="2"/>
</dbReference>
<proteinExistence type="predicted"/>
<evidence type="ECO:0000256" key="5">
    <source>
        <dbReference type="ARBA" id="ARBA00023014"/>
    </source>
</evidence>
<dbReference type="GO" id="GO:0046872">
    <property type="term" value="F:metal ion binding"/>
    <property type="evidence" value="ECO:0007669"/>
    <property type="project" value="UniProtKB-KW"/>
</dbReference>
<evidence type="ECO:0000256" key="3">
    <source>
        <dbReference type="ARBA" id="ARBA00023002"/>
    </source>
</evidence>
<evidence type="ECO:0000313" key="7">
    <source>
        <dbReference type="EMBL" id="GAG82203.1"/>
    </source>
</evidence>
<evidence type="ECO:0000256" key="4">
    <source>
        <dbReference type="ARBA" id="ARBA00023004"/>
    </source>
</evidence>
<accession>X1BDI8</accession>
<dbReference type="GO" id="GO:0051539">
    <property type="term" value="F:4 iron, 4 sulfur cluster binding"/>
    <property type="evidence" value="ECO:0007669"/>
    <property type="project" value="UniProtKB-KW"/>
</dbReference>
<evidence type="ECO:0000259" key="6">
    <source>
        <dbReference type="Pfam" id="PF02754"/>
    </source>
</evidence>
<dbReference type="AlphaFoldDB" id="X1BDI8"/>
<dbReference type="EMBL" id="BART01017805">
    <property type="protein sequence ID" value="GAG82203.1"/>
    <property type="molecule type" value="Genomic_DNA"/>
</dbReference>
<feature type="domain" description="Cysteine-rich" evidence="6">
    <location>
        <begin position="225"/>
        <end position="268"/>
    </location>
</feature>
<reference evidence="7" key="1">
    <citation type="journal article" date="2014" name="Front. Microbiol.">
        <title>High frequency of phylogenetically diverse reductive dehalogenase-homologous genes in deep subseafloor sedimentary metagenomes.</title>
        <authorList>
            <person name="Kawai M."/>
            <person name="Futagami T."/>
            <person name="Toyoda A."/>
            <person name="Takaki Y."/>
            <person name="Nishi S."/>
            <person name="Hori S."/>
            <person name="Arai W."/>
            <person name="Tsubouchi T."/>
            <person name="Morono Y."/>
            <person name="Uchiyama I."/>
            <person name="Ito T."/>
            <person name="Fujiyama A."/>
            <person name="Inagaki F."/>
            <person name="Takami H."/>
        </authorList>
    </citation>
    <scope>NUCLEOTIDE SEQUENCE</scope>
    <source>
        <strain evidence="7">Expedition CK06-06</strain>
    </source>
</reference>
<dbReference type="GO" id="GO:0005886">
    <property type="term" value="C:plasma membrane"/>
    <property type="evidence" value="ECO:0007669"/>
    <property type="project" value="TreeGrafter"/>
</dbReference>
<keyword evidence="3" id="KW-0560">Oxidoreductase</keyword>
<dbReference type="InterPro" id="IPR051460">
    <property type="entry name" value="HdrC_iron-sulfur_subunit"/>
</dbReference>
<keyword evidence="4" id="KW-0408">Iron</keyword>
<comment type="caution">
    <text evidence="7">The sequence shown here is derived from an EMBL/GenBank/DDBJ whole genome shotgun (WGS) entry which is preliminary data.</text>
</comment>
<name>X1BDI8_9ZZZZ</name>
<organism evidence="7">
    <name type="scientific">marine sediment metagenome</name>
    <dbReference type="NCBI Taxonomy" id="412755"/>
    <lineage>
        <taxon>unclassified sequences</taxon>
        <taxon>metagenomes</taxon>
        <taxon>ecological metagenomes</taxon>
    </lineage>
</organism>
<dbReference type="PANTHER" id="PTHR43255">
    <property type="entry name" value="IRON-SULFUR-BINDING OXIDOREDUCTASE FADF-RELATED-RELATED"/>
    <property type="match status" value="1"/>
</dbReference>
<dbReference type="InterPro" id="IPR004017">
    <property type="entry name" value="Cys_rich_dom"/>
</dbReference>
<keyword evidence="2" id="KW-0479">Metal-binding</keyword>
<evidence type="ECO:0000256" key="2">
    <source>
        <dbReference type="ARBA" id="ARBA00022723"/>
    </source>
</evidence>
<keyword evidence="1" id="KW-0004">4Fe-4S</keyword>
<keyword evidence="5" id="KW-0411">Iron-sulfur</keyword>